<dbReference type="EMBL" id="CADEAL010000641">
    <property type="protein sequence ID" value="CAB1423228.1"/>
    <property type="molecule type" value="Genomic_DNA"/>
</dbReference>
<dbReference type="GO" id="GO:0000976">
    <property type="term" value="F:transcription cis-regulatory region binding"/>
    <property type="evidence" value="ECO:0007669"/>
    <property type="project" value="TreeGrafter"/>
</dbReference>
<dbReference type="PROSITE" id="PS50888">
    <property type="entry name" value="BHLH"/>
    <property type="match status" value="1"/>
</dbReference>
<sequence>MDLGLTPNERHLLGRPHTFCGKKEKPLCAAEVWFELQTRSRWVYRRSPEFSYRYRPAAELHLSRRPRAAAGASATERFIYHITQRMELPLSSASGESRPKPPPPDGIKSNPSKRHRDRLNGELDKLTSLLPFTEEVRARLDKLSVLRLSVGYLKVKSFFNATMKKSKGGSSWTSDGNLMLGGKVQNALTPISTSISSSSSSSSSMPFCSQMTSMDGVSFSEGDLLLQEKTSQRRTKLQDSALPKSHEKQPDECWQHILWSDETKINVFGSEELQRVWCSPDDQGS</sequence>
<dbReference type="AlphaFoldDB" id="A0A9N7YEY4"/>
<organism evidence="8 9">
    <name type="scientific">Pleuronectes platessa</name>
    <name type="common">European plaice</name>
    <dbReference type="NCBI Taxonomy" id="8262"/>
    <lineage>
        <taxon>Eukaryota</taxon>
        <taxon>Metazoa</taxon>
        <taxon>Chordata</taxon>
        <taxon>Craniata</taxon>
        <taxon>Vertebrata</taxon>
        <taxon>Euteleostomi</taxon>
        <taxon>Actinopterygii</taxon>
        <taxon>Neopterygii</taxon>
        <taxon>Teleostei</taxon>
        <taxon>Neoteleostei</taxon>
        <taxon>Acanthomorphata</taxon>
        <taxon>Carangaria</taxon>
        <taxon>Pleuronectiformes</taxon>
        <taxon>Pleuronectoidei</taxon>
        <taxon>Pleuronectidae</taxon>
        <taxon>Pleuronectes</taxon>
    </lineage>
</organism>
<keyword evidence="9" id="KW-1185">Reference proteome</keyword>
<feature type="region of interest" description="Disordered" evidence="6">
    <location>
        <begin position="90"/>
        <end position="117"/>
    </location>
</feature>
<protein>
    <recommendedName>
        <fullName evidence="7">BHLH domain-containing protein</fullName>
    </recommendedName>
</protein>
<dbReference type="GO" id="GO:0046983">
    <property type="term" value="F:protein dimerization activity"/>
    <property type="evidence" value="ECO:0007669"/>
    <property type="project" value="InterPro"/>
</dbReference>
<evidence type="ECO:0000256" key="1">
    <source>
        <dbReference type="ARBA" id="ARBA00004123"/>
    </source>
</evidence>
<proteinExistence type="predicted"/>
<dbReference type="FunFam" id="4.10.280.10:FF:000024">
    <property type="entry name" value="Aryl hydrocarbon receptor 2"/>
    <property type="match status" value="1"/>
</dbReference>
<dbReference type="GO" id="GO:0006805">
    <property type="term" value="P:xenobiotic metabolic process"/>
    <property type="evidence" value="ECO:0007669"/>
    <property type="project" value="InterPro"/>
</dbReference>
<evidence type="ECO:0000256" key="3">
    <source>
        <dbReference type="ARBA" id="ARBA00023125"/>
    </source>
</evidence>
<comment type="subcellular location">
    <subcellularLocation>
        <location evidence="1">Nucleus</location>
    </subcellularLocation>
</comment>
<dbReference type="Pfam" id="PF00010">
    <property type="entry name" value="HLH"/>
    <property type="match status" value="1"/>
</dbReference>
<dbReference type="Proteomes" id="UP001153269">
    <property type="component" value="Unassembled WGS sequence"/>
</dbReference>
<evidence type="ECO:0000256" key="2">
    <source>
        <dbReference type="ARBA" id="ARBA00023015"/>
    </source>
</evidence>
<evidence type="ECO:0000313" key="9">
    <source>
        <dbReference type="Proteomes" id="UP001153269"/>
    </source>
</evidence>
<dbReference type="SMART" id="SM00353">
    <property type="entry name" value="HLH"/>
    <property type="match status" value="1"/>
</dbReference>
<keyword evidence="5" id="KW-0539">Nucleus</keyword>
<dbReference type="PANTHER" id="PTHR10649:SF17">
    <property type="entry name" value="ARYL HYDROCARBON RECEPTOR 2"/>
    <property type="match status" value="1"/>
</dbReference>
<dbReference type="GO" id="GO:0004879">
    <property type="term" value="F:nuclear receptor activity"/>
    <property type="evidence" value="ECO:0007669"/>
    <property type="project" value="TreeGrafter"/>
</dbReference>
<feature type="domain" description="BHLH" evidence="7">
    <location>
        <begin position="103"/>
        <end position="156"/>
    </location>
</feature>
<feature type="non-terminal residue" evidence="8">
    <location>
        <position position="285"/>
    </location>
</feature>
<accession>A0A9N7YEY4</accession>
<reference evidence="8" key="1">
    <citation type="submission" date="2020-03" db="EMBL/GenBank/DDBJ databases">
        <authorList>
            <person name="Weist P."/>
        </authorList>
    </citation>
    <scope>NUCLEOTIDE SEQUENCE</scope>
</reference>
<dbReference type="InterPro" id="IPR036397">
    <property type="entry name" value="RNaseH_sf"/>
</dbReference>
<dbReference type="InterPro" id="IPR011598">
    <property type="entry name" value="bHLH_dom"/>
</dbReference>
<comment type="caution">
    <text evidence="8">The sequence shown here is derived from an EMBL/GenBank/DDBJ whole genome shotgun (WGS) entry which is preliminary data.</text>
</comment>
<dbReference type="CDD" id="cd19696">
    <property type="entry name" value="bHLH-PAS_AhR_like"/>
    <property type="match status" value="1"/>
</dbReference>
<evidence type="ECO:0000256" key="5">
    <source>
        <dbReference type="ARBA" id="ARBA00023242"/>
    </source>
</evidence>
<dbReference type="Gene3D" id="4.10.280.10">
    <property type="entry name" value="Helix-loop-helix DNA-binding domain"/>
    <property type="match status" value="1"/>
</dbReference>
<dbReference type="PANTHER" id="PTHR10649">
    <property type="entry name" value="ARYL HYDROCARBON RECEPTOR"/>
    <property type="match status" value="1"/>
</dbReference>
<dbReference type="GO" id="GO:0034751">
    <property type="term" value="C:aryl hydrocarbon receptor complex"/>
    <property type="evidence" value="ECO:0007669"/>
    <property type="project" value="TreeGrafter"/>
</dbReference>
<gene>
    <name evidence="8" type="ORF">PLEPLA_LOCUS11146</name>
</gene>
<keyword evidence="3" id="KW-0238">DNA-binding</keyword>
<evidence type="ECO:0000259" key="7">
    <source>
        <dbReference type="PROSITE" id="PS50888"/>
    </source>
</evidence>
<evidence type="ECO:0000313" key="8">
    <source>
        <dbReference type="EMBL" id="CAB1423228.1"/>
    </source>
</evidence>
<evidence type="ECO:0000256" key="4">
    <source>
        <dbReference type="ARBA" id="ARBA00023163"/>
    </source>
</evidence>
<evidence type="ECO:0000256" key="6">
    <source>
        <dbReference type="SAM" id="MobiDB-lite"/>
    </source>
</evidence>
<keyword evidence="4" id="KW-0804">Transcription</keyword>
<dbReference type="SUPFAM" id="SSF47459">
    <property type="entry name" value="HLH, helix-loop-helix DNA-binding domain"/>
    <property type="match status" value="1"/>
</dbReference>
<name>A0A9N7YEY4_PLEPL</name>
<dbReference type="InterPro" id="IPR039091">
    <property type="entry name" value="AHR/AHRR"/>
</dbReference>
<dbReference type="GO" id="GO:0005634">
    <property type="term" value="C:nucleus"/>
    <property type="evidence" value="ECO:0007669"/>
    <property type="project" value="UniProtKB-SubCell"/>
</dbReference>
<keyword evidence="2" id="KW-0805">Transcription regulation</keyword>
<dbReference type="Gene3D" id="3.30.420.10">
    <property type="entry name" value="Ribonuclease H-like superfamily/Ribonuclease H"/>
    <property type="match status" value="1"/>
</dbReference>
<dbReference type="InterPro" id="IPR036638">
    <property type="entry name" value="HLH_DNA-bd_sf"/>
</dbReference>